<protein>
    <submittedName>
        <fullName evidence="3">Magnesium-chelatase subunit ChlH, chloroplastic</fullName>
    </submittedName>
</protein>
<evidence type="ECO:0000313" key="3">
    <source>
        <dbReference type="EMBL" id="RZB47861.1"/>
    </source>
</evidence>
<feature type="region of interest" description="Disordered" evidence="1">
    <location>
        <begin position="75"/>
        <end position="97"/>
    </location>
</feature>
<dbReference type="InterPro" id="IPR003672">
    <property type="entry name" value="CobN/Mg_chltase"/>
</dbReference>
<evidence type="ECO:0000313" key="4">
    <source>
        <dbReference type="Proteomes" id="UP000289340"/>
    </source>
</evidence>
<organism evidence="3 4">
    <name type="scientific">Glycine soja</name>
    <name type="common">Wild soybean</name>
    <dbReference type="NCBI Taxonomy" id="3848"/>
    <lineage>
        <taxon>Eukaryota</taxon>
        <taxon>Viridiplantae</taxon>
        <taxon>Streptophyta</taxon>
        <taxon>Embryophyta</taxon>
        <taxon>Tracheophyta</taxon>
        <taxon>Spermatophyta</taxon>
        <taxon>Magnoliopsida</taxon>
        <taxon>eudicotyledons</taxon>
        <taxon>Gunneridae</taxon>
        <taxon>Pentapetalae</taxon>
        <taxon>rosids</taxon>
        <taxon>fabids</taxon>
        <taxon>Fabales</taxon>
        <taxon>Fabaceae</taxon>
        <taxon>Papilionoideae</taxon>
        <taxon>50 kb inversion clade</taxon>
        <taxon>NPAAA clade</taxon>
        <taxon>indigoferoid/millettioid clade</taxon>
        <taxon>Phaseoleae</taxon>
        <taxon>Glycine</taxon>
        <taxon>Glycine subgen. Soja</taxon>
    </lineage>
</organism>
<name>A0A445FGC5_GLYSO</name>
<dbReference type="EMBL" id="QZWG01000019">
    <property type="protein sequence ID" value="RZB47861.1"/>
    <property type="molecule type" value="Genomic_DNA"/>
</dbReference>
<dbReference type="PANTHER" id="PTHR44119">
    <property type="entry name" value="MAGNESIUM-CHELATASE SUBUNIT CHLH, CHLOROPLASTIC"/>
    <property type="match status" value="1"/>
</dbReference>
<dbReference type="Pfam" id="PF02514">
    <property type="entry name" value="CobN-Mg_chel"/>
    <property type="match status" value="1"/>
</dbReference>
<evidence type="ECO:0000256" key="1">
    <source>
        <dbReference type="SAM" id="MobiDB-lite"/>
    </source>
</evidence>
<dbReference type="Proteomes" id="UP000289340">
    <property type="component" value="Chromosome 19"/>
</dbReference>
<dbReference type="AlphaFoldDB" id="A0A445FGC5"/>
<evidence type="ECO:0000259" key="2">
    <source>
        <dbReference type="Pfam" id="PF02514"/>
    </source>
</evidence>
<reference evidence="3 4" key="1">
    <citation type="submission" date="2018-09" db="EMBL/GenBank/DDBJ databases">
        <title>A high-quality reference genome of wild soybean provides a powerful tool to mine soybean genomes.</title>
        <authorList>
            <person name="Xie M."/>
            <person name="Chung C.Y.L."/>
            <person name="Li M.-W."/>
            <person name="Wong F.-L."/>
            <person name="Chan T.-F."/>
            <person name="Lam H.-M."/>
        </authorList>
    </citation>
    <scope>NUCLEOTIDE SEQUENCE [LARGE SCALE GENOMIC DNA]</scope>
    <source>
        <strain evidence="4">cv. W05</strain>
        <tissue evidence="3">Hypocotyl of etiolated seedlings</tissue>
    </source>
</reference>
<keyword evidence="4" id="KW-1185">Reference proteome</keyword>
<gene>
    <name evidence="3" type="ORF">D0Y65_051431</name>
</gene>
<sequence length="197" mass="22852">MNQQSKRKHALEQAQALGIKVQEAETRVFSNTSDPTPQTLTWLWRILHGMMRISSRTHILTESLLDFDYHAPGAGMTEKNSDPSNLVQNPRKDGKKHSPYIADTTTANAQVCTLAQTVRFDARTMLLNRKWYEEACCLVDMRVLTRLRREQIQWRCSATLGQVDKWVYEEANTNFIHDMQMLNKPINTNPNFFRKLV</sequence>
<accession>A0A445FGC5</accession>
<proteinExistence type="predicted"/>
<dbReference type="PANTHER" id="PTHR44119:SF1">
    <property type="entry name" value="MAGNESIUM-CHELATASE SUBUNIT CHLH, CHLOROPLASTIC"/>
    <property type="match status" value="1"/>
</dbReference>
<feature type="domain" description="CobN/magnesium chelatase" evidence="2">
    <location>
        <begin position="93"/>
        <end position="196"/>
    </location>
</feature>
<dbReference type="GO" id="GO:0009507">
    <property type="term" value="C:chloroplast"/>
    <property type="evidence" value="ECO:0007669"/>
    <property type="project" value="TreeGrafter"/>
</dbReference>
<comment type="caution">
    <text evidence="3">The sequence shown here is derived from an EMBL/GenBank/DDBJ whole genome shotgun (WGS) entry which is preliminary data.</text>
</comment>